<dbReference type="FunFam" id="3.10.260.10:FF:000004">
    <property type="entry name" value="Transcription factor MBP1"/>
    <property type="match status" value="1"/>
</dbReference>
<dbReference type="GO" id="GO:0001228">
    <property type="term" value="F:DNA-binding transcription activator activity, RNA polymerase II-specific"/>
    <property type="evidence" value="ECO:0000318"/>
    <property type="project" value="GO_Central"/>
</dbReference>
<evidence type="ECO:0000256" key="7">
    <source>
        <dbReference type="SAM" id="Coils"/>
    </source>
</evidence>
<evidence type="ECO:0000256" key="3">
    <source>
        <dbReference type="ARBA" id="ARBA00023125"/>
    </source>
</evidence>
<dbReference type="InterPro" id="IPR051642">
    <property type="entry name" value="SWI6-like"/>
</dbReference>
<name>Q752H3_EREGS</name>
<dbReference type="GO" id="GO:0033309">
    <property type="term" value="C:SBF transcription complex"/>
    <property type="evidence" value="ECO:0000318"/>
    <property type="project" value="GO_Central"/>
</dbReference>
<feature type="region of interest" description="Disordered" evidence="8">
    <location>
        <begin position="111"/>
        <end position="170"/>
    </location>
</feature>
<dbReference type="Pfam" id="PF13637">
    <property type="entry name" value="Ank_4"/>
    <property type="match status" value="1"/>
</dbReference>
<dbReference type="Proteomes" id="UP000000591">
    <property type="component" value="Chromosome VI"/>
</dbReference>
<feature type="compositionally biased region" description="Basic residues" evidence="8">
    <location>
        <begin position="153"/>
        <end position="162"/>
    </location>
</feature>
<keyword evidence="11" id="KW-1185">Reference proteome</keyword>
<dbReference type="InterPro" id="IPR002110">
    <property type="entry name" value="Ankyrin_rpt"/>
</dbReference>
<dbReference type="InterPro" id="IPR018004">
    <property type="entry name" value="KilA/APSES_HTH"/>
</dbReference>
<dbReference type="InterPro" id="IPR036770">
    <property type="entry name" value="Ankyrin_rpt-contain_sf"/>
</dbReference>
<evidence type="ECO:0000256" key="4">
    <source>
        <dbReference type="ARBA" id="ARBA00054211"/>
    </source>
</evidence>
<dbReference type="EMBL" id="AE016819">
    <property type="protein sequence ID" value="AAS53971.2"/>
    <property type="molecule type" value="Genomic_DNA"/>
</dbReference>
<organism evidence="10 11">
    <name type="scientific">Eremothecium gossypii (strain ATCC 10895 / CBS 109.51 / FGSC 9923 / NRRL Y-1056)</name>
    <name type="common">Yeast</name>
    <name type="synonym">Ashbya gossypii</name>
    <dbReference type="NCBI Taxonomy" id="284811"/>
    <lineage>
        <taxon>Eukaryota</taxon>
        <taxon>Fungi</taxon>
        <taxon>Dikarya</taxon>
        <taxon>Ascomycota</taxon>
        <taxon>Saccharomycotina</taxon>
        <taxon>Saccharomycetes</taxon>
        <taxon>Saccharomycetales</taxon>
        <taxon>Saccharomycetaceae</taxon>
        <taxon>Eremothecium</taxon>
    </lineage>
</organism>
<dbReference type="Gene3D" id="3.10.260.10">
    <property type="entry name" value="Transcription regulator HTH, APSES-type DNA-binding domain"/>
    <property type="match status" value="1"/>
</dbReference>
<dbReference type="GO" id="GO:0045944">
    <property type="term" value="P:positive regulation of transcription by RNA polymerase II"/>
    <property type="evidence" value="ECO:0000318"/>
    <property type="project" value="GO_Central"/>
</dbReference>
<evidence type="ECO:0000313" key="10">
    <source>
        <dbReference type="EMBL" id="AAS53971.2"/>
    </source>
</evidence>
<feature type="coiled-coil region" evidence="7">
    <location>
        <begin position="636"/>
        <end position="670"/>
    </location>
</feature>
<feature type="repeat" description="ANK" evidence="6">
    <location>
        <begin position="481"/>
        <end position="513"/>
    </location>
</feature>
<dbReference type="SMART" id="SM01252">
    <property type="entry name" value="KilA-N"/>
    <property type="match status" value="1"/>
</dbReference>
<gene>
    <name evidence="10" type="ORF">AGOS_AFR600C</name>
</gene>
<dbReference type="GeneID" id="4622431"/>
<evidence type="ECO:0000256" key="6">
    <source>
        <dbReference type="PROSITE-ProRule" id="PRU00023"/>
    </source>
</evidence>
<proteinExistence type="predicted"/>
<dbReference type="SUPFAM" id="SSF48403">
    <property type="entry name" value="Ankyrin repeat"/>
    <property type="match status" value="1"/>
</dbReference>
<dbReference type="InParanoid" id="Q752H3"/>
<protein>
    <recommendedName>
        <fullName evidence="5">Transcription factor MBP1</fullName>
    </recommendedName>
</protein>
<dbReference type="RefSeq" id="NP_986147.2">
    <property type="nucleotide sequence ID" value="NM_212283.2"/>
</dbReference>
<dbReference type="PANTHER" id="PTHR43828:SF15">
    <property type="entry name" value="TRANSCRIPTION FACTOR MBP1"/>
    <property type="match status" value="1"/>
</dbReference>
<dbReference type="PROSITE" id="PS50088">
    <property type="entry name" value="ANK_REPEAT"/>
    <property type="match status" value="2"/>
</dbReference>
<feature type="compositionally biased region" description="Low complexity" evidence="8">
    <location>
        <begin position="269"/>
        <end position="278"/>
    </location>
</feature>
<keyword evidence="1" id="KW-0677">Repeat</keyword>
<evidence type="ECO:0000313" key="11">
    <source>
        <dbReference type="Proteomes" id="UP000000591"/>
    </source>
</evidence>
<sequence length="815" mass="90866">MSAGSAVSATQIYSAKYSGVEVYEFLHPTGSIMKRKADDWVNATHILKAAKFAKAKRTRILEKEVIKDTHEKVQGGFGKYQGTWVPLDIARRLAQKFEVLEELRPLFDFTRRDGSESPPQAPKHHHASRADSARKRTTKSPPLPHGQLDALPKRRGRPPRARKLSDVANVAGQTQVYSDFPRPSIPVSSISSNQLPSLQSTLHRSISIEHNRNKAPPQPNHKYEELDIEDGLSSDIETSICTNMVYAGHSNARLPMNTSLLPDKEEPGLSSSLPSSPSEFSAPMVFDTQRMGSATSPLGSMLPRYMAPSRPRTSELDQKANEYLSKLVDYFINCEVQNNGAVPMELLNPPHSSPCIDSWIDSEHHTAFHWACAMGTLPIVEALLQAGASPRALNQAGETPLMRASLFHNSYTKRTYPRIFQLLQDTVFDVDSRSQTVVHHIVKRKSNTPSALYYLDVLLSKLKDFSPQYRIETLINAQDCKGSTPLHIAAMNRDKKFFQTLVGNGALSTIKNHDGVTADELINNRFVKTIQPTQRGNYHENRASHSPLNSASAAGGMVPASLIHTGDMYPSQSATSVSRAIPEVINLMKDMADSYQFLYEDRNQEVQDVVKMLKSMSATVTSLDMKVLEILEVKDMNNITYEMDSLKENIAGLKQKLSEKQKVLVSLLEKSQRVTLRKCVEEEKKAIESVIAAPADDATHSSKETLADDLRELTVLQLRRKHKINRLIELLCGNSKIHKFRKMISQGTDMDISEVDNFLDVIFQQLNEDEENTNNGGHTNYNGHVSCAILDTVEGYGIENIENKRGTSQNDGPAK</sequence>
<dbReference type="PANTHER" id="PTHR43828">
    <property type="entry name" value="ASPARAGINASE"/>
    <property type="match status" value="1"/>
</dbReference>
<comment type="function">
    <text evidence="4">Binds to MCB elements (Mlu I cell cycle box) found in the promoter of most DNA synthesis genes. Transcriptional activation by MBF has an important role in the transition from G1 to S phase. It may have a dual role in that it behaves as an activator of transcription at the G1-S boundary and as a repressor during other stages of the cell cycle.</text>
</comment>
<dbReference type="HOGENOM" id="CLU_009666_3_1_1"/>
<evidence type="ECO:0000259" key="9">
    <source>
        <dbReference type="PROSITE" id="PS51299"/>
    </source>
</evidence>
<keyword evidence="7" id="KW-0175">Coiled coil</keyword>
<accession>Q752H3</accession>
<dbReference type="GO" id="GO:0003677">
    <property type="term" value="F:DNA binding"/>
    <property type="evidence" value="ECO:0007669"/>
    <property type="project" value="UniProtKB-KW"/>
</dbReference>
<dbReference type="Pfam" id="PF00023">
    <property type="entry name" value="Ank"/>
    <property type="match status" value="1"/>
</dbReference>
<feature type="repeat" description="ANK" evidence="6">
    <location>
        <begin position="363"/>
        <end position="395"/>
    </location>
</feature>
<dbReference type="STRING" id="284811.Q752H3"/>
<reference evidence="11" key="2">
    <citation type="journal article" date="2013" name="G3 (Bethesda)">
        <title>Genomes of Ashbya fungi isolated from insects reveal four mating-type loci, numerous translocations, lack of transposons, and distinct gene duplications.</title>
        <authorList>
            <person name="Dietrich F.S."/>
            <person name="Voegeli S."/>
            <person name="Kuo S."/>
            <person name="Philippsen P."/>
        </authorList>
    </citation>
    <scope>GENOME REANNOTATION</scope>
    <source>
        <strain evidence="11">ATCC 10895 / CBS 109.51 / FGSC 9923 / NRRL Y-1056</strain>
    </source>
</reference>
<dbReference type="OMA" id="IHHAAIM"/>
<feature type="domain" description="HTH APSES-type" evidence="9">
    <location>
        <begin position="12"/>
        <end position="118"/>
    </location>
</feature>
<evidence type="ECO:0000256" key="5">
    <source>
        <dbReference type="ARBA" id="ARBA00073969"/>
    </source>
</evidence>
<dbReference type="Gene3D" id="1.25.40.20">
    <property type="entry name" value="Ankyrin repeat-containing domain"/>
    <property type="match status" value="1"/>
</dbReference>
<dbReference type="Pfam" id="PF04383">
    <property type="entry name" value="KilA-N"/>
    <property type="match status" value="1"/>
</dbReference>
<dbReference type="InterPro" id="IPR003163">
    <property type="entry name" value="Tscrpt_reg_HTH_APSES-type"/>
</dbReference>
<dbReference type="PROSITE" id="PS50297">
    <property type="entry name" value="ANK_REP_REGION"/>
    <property type="match status" value="2"/>
</dbReference>
<evidence type="ECO:0000256" key="2">
    <source>
        <dbReference type="ARBA" id="ARBA00023043"/>
    </source>
</evidence>
<dbReference type="OrthoDB" id="6718656at2759"/>
<dbReference type="SUPFAM" id="SSF54616">
    <property type="entry name" value="DNA-binding domain of Mlu1-box binding protein MBP1"/>
    <property type="match status" value="1"/>
</dbReference>
<dbReference type="SMART" id="SM00248">
    <property type="entry name" value="ANK"/>
    <property type="match status" value="3"/>
</dbReference>
<reference evidence="10 11" key="1">
    <citation type="journal article" date="2004" name="Science">
        <title>The Ashbya gossypii genome as a tool for mapping the ancient Saccharomyces cerevisiae genome.</title>
        <authorList>
            <person name="Dietrich F.S."/>
            <person name="Voegeli S."/>
            <person name="Brachat S."/>
            <person name="Lerch A."/>
            <person name="Gates K."/>
            <person name="Steiner S."/>
            <person name="Mohr C."/>
            <person name="Pohlmann R."/>
            <person name="Luedi P."/>
            <person name="Choi S."/>
            <person name="Wing R.A."/>
            <person name="Flavier A."/>
            <person name="Gaffney T.D."/>
            <person name="Philippsen P."/>
        </authorList>
    </citation>
    <scope>NUCLEOTIDE SEQUENCE [LARGE SCALE GENOMIC DNA]</scope>
    <source>
        <strain evidence="11">ATCC 10895 / CBS 109.51 / FGSC 9923 / NRRL Y-1056</strain>
    </source>
</reference>
<dbReference type="AlphaFoldDB" id="Q752H3"/>
<keyword evidence="3" id="KW-0238">DNA-binding</keyword>
<dbReference type="PROSITE" id="PS51299">
    <property type="entry name" value="HTH_APSES"/>
    <property type="match status" value="1"/>
</dbReference>
<keyword evidence="2 6" id="KW-0040">ANK repeat</keyword>
<dbReference type="GO" id="GO:0030907">
    <property type="term" value="C:MBF transcription complex"/>
    <property type="evidence" value="ECO:0000318"/>
    <property type="project" value="GO_Central"/>
</dbReference>
<dbReference type="KEGG" id="ago:AGOS_AFR600C"/>
<dbReference type="FunCoup" id="Q752H3">
    <property type="interactions" value="866"/>
</dbReference>
<dbReference type="InterPro" id="IPR036887">
    <property type="entry name" value="HTH_APSES_sf"/>
</dbReference>
<dbReference type="eggNOG" id="KOG4177">
    <property type="taxonomic scope" value="Eukaryota"/>
</dbReference>
<evidence type="ECO:0000256" key="1">
    <source>
        <dbReference type="ARBA" id="ARBA00022737"/>
    </source>
</evidence>
<evidence type="ECO:0000256" key="8">
    <source>
        <dbReference type="SAM" id="MobiDB-lite"/>
    </source>
</evidence>
<feature type="region of interest" description="Disordered" evidence="8">
    <location>
        <begin position="257"/>
        <end position="278"/>
    </location>
</feature>